<name>A0A8S1NGS3_9CILI</name>
<evidence type="ECO:0000313" key="1">
    <source>
        <dbReference type="EMBL" id="CAD8088713.1"/>
    </source>
</evidence>
<gene>
    <name evidence="1" type="ORF">PSON_ATCC_30995.1.T0530060</name>
</gene>
<evidence type="ECO:0000313" key="2">
    <source>
        <dbReference type="Proteomes" id="UP000692954"/>
    </source>
</evidence>
<keyword evidence="2" id="KW-1185">Reference proteome</keyword>
<dbReference type="AlphaFoldDB" id="A0A8S1NGS3"/>
<protein>
    <recommendedName>
        <fullName evidence="3">Protein kinase domain-containing protein</fullName>
    </recommendedName>
</protein>
<proteinExistence type="predicted"/>
<dbReference type="Proteomes" id="UP000692954">
    <property type="component" value="Unassembled WGS sequence"/>
</dbReference>
<organism evidence="1 2">
    <name type="scientific">Paramecium sonneborni</name>
    <dbReference type="NCBI Taxonomy" id="65129"/>
    <lineage>
        <taxon>Eukaryota</taxon>
        <taxon>Sar</taxon>
        <taxon>Alveolata</taxon>
        <taxon>Ciliophora</taxon>
        <taxon>Intramacronucleata</taxon>
        <taxon>Oligohymenophorea</taxon>
        <taxon>Peniculida</taxon>
        <taxon>Parameciidae</taxon>
        <taxon>Paramecium</taxon>
    </lineage>
</organism>
<dbReference type="OrthoDB" id="288369at2759"/>
<comment type="caution">
    <text evidence="1">The sequence shown here is derived from an EMBL/GenBank/DDBJ whole genome shotgun (WGS) entry which is preliminary data.</text>
</comment>
<accession>A0A8S1NGS3</accession>
<sequence length="88" mass="10341">MQSGNNIFVFTQQDFQKYFVVNLNPPLGQGHDARVYLAMHKKTGEMFALKVLTNLSQDHIINLQVQLQFIQRTKYKFLNALMMQEQFC</sequence>
<dbReference type="EMBL" id="CAJJDN010000053">
    <property type="protein sequence ID" value="CAD8088713.1"/>
    <property type="molecule type" value="Genomic_DNA"/>
</dbReference>
<reference evidence="1" key="1">
    <citation type="submission" date="2021-01" db="EMBL/GenBank/DDBJ databases">
        <authorList>
            <consortium name="Genoscope - CEA"/>
            <person name="William W."/>
        </authorList>
    </citation>
    <scope>NUCLEOTIDE SEQUENCE</scope>
</reference>
<evidence type="ECO:0008006" key="3">
    <source>
        <dbReference type="Google" id="ProtNLM"/>
    </source>
</evidence>